<feature type="region of interest" description="Disordered" evidence="15">
    <location>
        <begin position="1"/>
        <end position="20"/>
    </location>
</feature>
<feature type="transmembrane region" description="Helical" evidence="14">
    <location>
        <begin position="222"/>
        <end position="255"/>
    </location>
</feature>
<evidence type="ECO:0000256" key="9">
    <source>
        <dbReference type="ARBA" id="ARBA00022824"/>
    </source>
</evidence>
<comment type="function">
    <text evidence="14">Transfers mannose from Dol-P-mannose to Ser or Thr residues on proteins.</text>
</comment>
<feature type="transmembrane region" description="Helical" evidence="14">
    <location>
        <begin position="613"/>
        <end position="635"/>
    </location>
</feature>
<dbReference type="PANTHER" id="PTHR10050">
    <property type="entry name" value="DOLICHYL-PHOSPHATE-MANNOSE--PROTEIN MANNOSYLTRANSFERASE"/>
    <property type="match status" value="1"/>
</dbReference>
<evidence type="ECO:0000256" key="6">
    <source>
        <dbReference type="ARBA" id="ARBA00022679"/>
    </source>
</evidence>
<reference evidence="17" key="1">
    <citation type="submission" date="2022-07" db="EMBL/GenBank/DDBJ databases">
        <title>Phylogenomic reconstructions and comparative analyses of Kickxellomycotina fungi.</title>
        <authorList>
            <person name="Reynolds N.K."/>
            <person name="Stajich J.E."/>
            <person name="Barry K."/>
            <person name="Grigoriev I.V."/>
            <person name="Crous P."/>
            <person name="Smith M.E."/>
        </authorList>
    </citation>
    <scope>NUCLEOTIDE SEQUENCE</scope>
    <source>
        <strain evidence="17">NBRC 32514</strain>
    </source>
</reference>
<accession>A0A9W7XR00</accession>
<keyword evidence="5 14" id="KW-0328">Glycosyltransferase</keyword>
<protein>
    <recommendedName>
        <fullName evidence="4 14">Dolichyl-phosphate-mannose--protein mannosyltransferase</fullName>
        <ecNumber evidence="4 14">2.4.1.109</ecNumber>
    </recommendedName>
</protein>
<feature type="transmembrane region" description="Helical" evidence="14">
    <location>
        <begin position="722"/>
        <end position="743"/>
    </location>
</feature>
<dbReference type="Pfam" id="PF16192">
    <property type="entry name" value="PMT_4TMC"/>
    <property type="match status" value="1"/>
</dbReference>
<dbReference type="SUPFAM" id="SSF82109">
    <property type="entry name" value="MIR domain"/>
    <property type="match status" value="1"/>
</dbReference>
<evidence type="ECO:0000256" key="1">
    <source>
        <dbReference type="ARBA" id="ARBA00004477"/>
    </source>
</evidence>
<keyword evidence="8" id="KW-0677">Repeat</keyword>
<evidence type="ECO:0000256" key="5">
    <source>
        <dbReference type="ARBA" id="ARBA00022676"/>
    </source>
</evidence>
<evidence type="ECO:0000256" key="4">
    <source>
        <dbReference type="ARBA" id="ARBA00012839"/>
    </source>
</evidence>
<proteinExistence type="inferred from homology"/>
<dbReference type="GO" id="GO:0004169">
    <property type="term" value="F:dolichyl-phosphate-mannose-protein mannosyltransferase activity"/>
    <property type="evidence" value="ECO:0007669"/>
    <property type="project" value="UniProtKB-UniRule"/>
</dbReference>
<dbReference type="EMBL" id="JANBOJ010000515">
    <property type="protein sequence ID" value="KAJ1719039.1"/>
    <property type="molecule type" value="Genomic_DNA"/>
</dbReference>
<feature type="transmembrane region" description="Helical" evidence="14">
    <location>
        <begin position="681"/>
        <end position="701"/>
    </location>
</feature>
<dbReference type="Gene3D" id="2.80.10.50">
    <property type="match status" value="1"/>
</dbReference>
<feature type="transmembrane region" description="Helical" evidence="14">
    <location>
        <begin position="103"/>
        <end position="123"/>
    </location>
</feature>
<dbReference type="Pfam" id="PF02366">
    <property type="entry name" value="PMT"/>
    <property type="match status" value="1"/>
</dbReference>
<comment type="caution">
    <text evidence="17">The sequence shown here is derived from an EMBL/GenBank/DDBJ whole genome shotgun (WGS) entry which is preliminary data.</text>
</comment>
<keyword evidence="18" id="KW-1185">Reference proteome</keyword>
<evidence type="ECO:0000256" key="15">
    <source>
        <dbReference type="SAM" id="MobiDB-lite"/>
    </source>
</evidence>
<evidence type="ECO:0000256" key="7">
    <source>
        <dbReference type="ARBA" id="ARBA00022692"/>
    </source>
</evidence>
<dbReference type="GO" id="GO:0005789">
    <property type="term" value="C:endoplasmic reticulum membrane"/>
    <property type="evidence" value="ECO:0007669"/>
    <property type="project" value="UniProtKB-SubCell"/>
</dbReference>
<evidence type="ECO:0000256" key="3">
    <source>
        <dbReference type="ARBA" id="ARBA00007222"/>
    </source>
</evidence>
<keyword evidence="6 14" id="KW-0808">Transferase</keyword>
<dbReference type="EC" id="2.4.1.109" evidence="4 14"/>
<dbReference type="InterPro" id="IPR036300">
    <property type="entry name" value="MIR_dom_sf"/>
</dbReference>
<comment type="catalytic activity">
    <reaction evidence="12 14">
        <text>a di-trans,poly-cis-dolichyl beta-D-mannosyl phosphate + L-threonyl-[protein] = 3-O-(alpha-D-mannosyl)-L-threonyl-[protein] + a di-trans,poly-cis-dolichyl phosphate + H(+)</text>
        <dbReference type="Rhea" id="RHEA:53396"/>
        <dbReference type="Rhea" id="RHEA-COMP:11060"/>
        <dbReference type="Rhea" id="RHEA-COMP:13547"/>
        <dbReference type="Rhea" id="RHEA-COMP:19498"/>
        <dbReference type="Rhea" id="RHEA-COMP:19501"/>
        <dbReference type="ChEBI" id="CHEBI:15378"/>
        <dbReference type="ChEBI" id="CHEBI:30013"/>
        <dbReference type="ChEBI" id="CHEBI:57683"/>
        <dbReference type="ChEBI" id="CHEBI:58211"/>
        <dbReference type="ChEBI" id="CHEBI:137323"/>
        <dbReference type="EC" id="2.4.1.109"/>
    </reaction>
</comment>
<comment type="catalytic activity">
    <reaction evidence="13 14">
        <text>a di-trans,poly-cis-dolichyl beta-D-mannosyl phosphate + L-seryl-[protein] = 3-O-(alpha-D-mannosyl)-L-seryl-[protein] + a di-trans,poly-cis-dolichyl phosphate + H(+)</text>
        <dbReference type="Rhea" id="RHEA:17377"/>
        <dbReference type="Rhea" id="RHEA-COMP:9863"/>
        <dbReference type="Rhea" id="RHEA-COMP:13546"/>
        <dbReference type="Rhea" id="RHEA-COMP:19498"/>
        <dbReference type="Rhea" id="RHEA-COMP:19501"/>
        <dbReference type="ChEBI" id="CHEBI:15378"/>
        <dbReference type="ChEBI" id="CHEBI:29999"/>
        <dbReference type="ChEBI" id="CHEBI:57683"/>
        <dbReference type="ChEBI" id="CHEBI:58211"/>
        <dbReference type="ChEBI" id="CHEBI:137321"/>
        <dbReference type="EC" id="2.4.1.109"/>
    </reaction>
</comment>
<name>A0A9W7XR00_9FUNG</name>
<dbReference type="InterPro" id="IPR027005">
    <property type="entry name" value="PMT-like"/>
</dbReference>
<evidence type="ECO:0000256" key="10">
    <source>
        <dbReference type="ARBA" id="ARBA00022989"/>
    </source>
</evidence>
<evidence type="ECO:0000256" key="14">
    <source>
        <dbReference type="RuleBase" id="RU367007"/>
    </source>
</evidence>
<evidence type="ECO:0000256" key="8">
    <source>
        <dbReference type="ARBA" id="ARBA00022737"/>
    </source>
</evidence>
<dbReference type="CDD" id="cd23285">
    <property type="entry name" value="beta-trefoil_MIR_PMT4-like"/>
    <property type="match status" value="1"/>
</dbReference>
<feature type="transmembrane region" description="Helical" evidence="14">
    <location>
        <begin position="656"/>
        <end position="675"/>
    </location>
</feature>
<gene>
    <name evidence="17" type="primary">PMT4</name>
    <name evidence="17" type="ORF">LPJ53_006122</name>
</gene>
<keyword evidence="7 14" id="KW-0812">Transmembrane</keyword>
<sequence>MNAGEQQAYVRPSKDSRYNSDEKIPAAVQNMSSKASARGSEGISSFVRNSSKYAFALVATLSFLTRYWKIWDPAQVVFDEVHFGKFASYYLRRQYYFDVHPPLAKMLIALGGWLVGYDGHFLFEKIGMEYVSNGVPYIMLRGWVAIFGFALPPLVYMIMAESGYSVVASLLAALLVTFDNALVTQGRLILLDNIMIFFMLAAVYAYIRFFKLRYKAFSASWWTWLLATGAMLGCVVSCKLVGLFTISLIGGAVLYDLWRIIDIRRGTTMSEFASHFIARAFALIAVPLTLYLSFFYIHFAILTNTGPGDGYHTSQFQMQLKGNHMTKNSFDVRYGDQITFRHRDTGVYLESSNERYPLRYDDQRVSSQGQQVTGAKKLGENGFWMIKPIHDIPEFETFLTRRLAGEEIPEDELNEWNVYDADLVQLEHVGTGTNLRTHDVASPMTPTNMEFTTALLNDTKAYDDSLWQVLIDGAKGNSTQLKTSSSFIRLVSNKHGVAAWTHKKKLPEWGHEHQEINGNKKPDEKGNLWTVTQIRGRKATAEDQEKIKKKIVPMGFLSKYTELQGLMIKHNNALTTVHPFQSTPITWPLMTRGISFWTNNAERKQIYLLGNPIGYWMSDLAMGMFVMVLVVIELCRRRNEDIVDPLVKRHLLRSGLFIAFAWLAHYVPFFLMGRSLFLHHYLPASIFAYMMLAVLFQVVFVQEYPRYVVRRWNGRARALMPSVAAVAVLGAIVALQFVTFVYFSPLVYGTTGLTPEQVNARRWLPTYDLHFQK</sequence>
<feature type="transmembrane region" description="Helical" evidence="14">
    <location>
        <begin position="276"/>
        <end position="297"/>
    </location>
</feature>
<feature type="transmembrane region" description="Helical" evidence="14">
    <location>
        <begin position="190"/>
        <end position="210"/>
    </location>
</feature>
<dbReference type="OrthoDB" id="292747at2759"/>
<evidence type="ECO:0000313" key="17">
    <source>
        <dbReference type="EMBL" id="KAJ1719039.1"/>
    </source>
</evidence>
<dbReference type="InterPro" id="IPR032421">
    <property type="entry name" value="PMT_4TMC"/>
</dbReference>
<dbReference type="Pfam" id="PF02815">
    <property type="entry name" value="MIR"/>
    <property type="match status" value="1"/>
</dbReference>
<feature type="transmembrane region" description="Helical" evidence="14">
    <location>
        <begin position="135"/>
        <end position="158"/>
    </location>
</feature>
<dbReference type="PROSITE" id="PS50919">
    <property type="entry name" value="MIR"/>
    <property type="match status" value="2"/>
</dbReference>
<comment type="similarity">
    <text evidence="3 14">Belongs to the glycosyltransferase 39 family.</text>
</comment>
<keyword evidence="9 14" id="KW-0256">Endoplasmic reticulum</keyword>
<feature type="domain" description="MIR" evidence="16">
    <location>
        <begin position="329"/>
        <end position="389"/>
    </location>
</feature>
<dbReference type="SMART" id="SM00472">
    <property type="entry name" value="MIR"/>
    <property type="match status" value="3"/>
</dbReference>
<evidence type="ECO:0000256" key="12">
    <source>
        <dbReference type="ARBA" id="ARBA00045085"/>
    </source>
</evidence>
<evidence type="ECO:0000313" key="18">
    <source>
        <dbReference type="Proteomes" id="UP001149813"/>
    </source>
</evidence>
<dbReference type="Proteomes" id="UP001149813">
    <property type="component" value="Unassembled WGS sequence"/>
</dbReference>
<dbReference type="InterPro" id="IPR016093">
    <property type="entry name" value="MIR_motif"/>
</dbReference>
<evidence type="ECO:0000256" key="2">
    <source>
        <dbReference type="ARBA" id="ARBA00004922"/>
    </source>
</evidence>
<evidence type="ECO:0000256" key="13">
    <source>
        <dbReference type="ARBA" id="ARBA00045102"/>
    </source>
</evidence>
<feature type="domain" description="MIR" evidence="16">
    <location>
        <begin position="415"/>
        <end position="472"/>
    </location>
</feature>
<dbReference type="AlphaFoldDB" id="A0A9W7XR00"/>
<organism evidence="17 18">
    <name type="scientific">Coemansia erecta</name>
    <dbReference type="NCBI Taxonomy" id="147472"/>
    <lineage>
        <taxon>Eukaryota</taxon>
        <taxon>Fungi</taxon>
        <taxon>Fungi incertae sedis</taxon>
        <taxon>Zoopagomycota</taxon>
        <taxon>Kickxellomycotina</taxon>
        <taxon>Kickxellomycetes</taxon>
        <taxon>Kickxellales</taxon>
        <taxon>Kickxellaceae</taxon>
        <taxon>Coemansia</taxon>
    </lineage>
</organism>
<keyword evidence="10 14" id="KW-1133">Transmembrane helix</keyword>
<feature type="transmembrane region" description="Helical" evidence="14">
    <location>
        <begin position="164"/>
        <end position="183"/>
    </location>
</feature>
<evidence type="ECO:0000256" key="11">
    <source>
        <dbReference type="ARBA" id="ARBA00023136"/>
    </source>
</evidence>
<comment type="pathway">
    <text evidence="2 14">Protein modification; protein glycosylation.</text>
</comment>
<keyword evidence="11 14" id="KW-0472">Membrane</keyword>
<comment type="subcellular location">
    <subcellularLocation>
        <location evidence="1 14">Endoplasmic reticulum membrane</location>
        <topology evidence="1 14">Multi-pass membrane protein</topology>
    </subcellularLocation>
</comment>
<dbReference type="PANTHER" id="PTHR10050:SF51">
    <property type="entry name" value="PROTEIN O-MANNOSYL-TRANSFERASE 1"/>
    <property type="match status" value="1"/>
</dbReference>
<evidence type="ECO:0000259" key="16">
    <source>
        <dbReference type="PROSITE" id="PS50919"/>
    </source>
</evidence>
<dbReference type="InterPro" id="IPR003342">
    <property type="entry name" value="ArnT-like_N"/>
</dbReference>